<dbReference type="VEuPathDB" id="TrichDB:TVAG_345970"/>
<dbReference type="AlphaFoldDB" id="A2F4Y4"/>
<accession>A2F4Y4</accession>
<dbReference type="InParanoid" id="A2F4Y4"/>
<dbReference type="KEGG" id="tva:4757856"/>
<keyword evidence="2" id="KW-1185">Reference proteome</keyword>
<dbReference type="VEuPathDB" id="TrichDB:TVAGG3_1070080"/>
<sequence>MKNYSEVLNHVVYEYRPFANKINDSIEAYNDELNELYKEFDNFSYKFEKLDKKRAIHYNYLLQDLETYIKNIQRSAEDVVSERFVTMNQIDARNDISTSFTFDSIDDSTKIPEIMPEITVDFDIRDYLESDQILITMQSQEYAITKVEIKYGGKILASPNERITVFKYNKKVYLVHDSNNLLKIPLKPSDLIFKPEYVRYIAKVQGFENFDERQVIVVNSGDVCECLDEFGNIK</sequence>
<dbReference type="RefSeq" id="XP_001312978.1">
    <property type="nucleotide sequence ID" value="XM_001312977.1"/>
</dbReference>
<proteinExistence type="predicted"/>
<protein>
    <submittedName>
        <fullName evidence="1">Uncharacterized protein</fullName>
    </submittedName>
</protein>
<reference evidence="1" key="1">
    <citation type="submission" date="2006-10" db="EMBL/GenBank/DDBJ databases">
        <authorList>
            <person name="Amadeo P."/>
            <person name="Zhao Q."/>
            <person name="Wortman J."/>
            <person name="Fraser-Liggett C."/>
            <person name="Carlton J."/>
        </authorList>
    </citation>
    <scope>NUCLEOTIDE SEQUENCE</scope>
    <source>
        <strain evidence="1">G3</strain>
    </source>
</reference>
<dbReference type="Proteomes" id="UP000001542">
    <property type="component" value="Unassembled WGS sequence"/>
</dbReference>
<evidence type="ECO:0000313" key="1">
    <source>
        <dbReference type="EMBL" id="EAY00049.1"/>
    </source>
</evidence>
<reference evidence="1" key="2">
    <citation type="journal article" date="2007" name="Science">
        <title>Draft genome sequence of the sexually transmitted pathogen Trichomonas vaginalis.</title>
        <authorList>
            <person name="Carlton J.M."/>
            <person name="Hirt R.P."/>
            <person name="Silva J.C."/>
            <person name="Delcher A.L."/>
            <person name="Schatz M."/>
            <person name="Zhao Q."/>
            <person name="Wortman J.R."/>
            <person name="Bidwell S.L."/>
            <person name="Alsmark U.C.M."/>
            <person name="Besteiro S."/>
            <person name="Sicheritz-Ponten T."/>
            <person name="Noel C.J."/>
            <person name="Dacks J.B."/>
            <person name="Foster P.G."/>
            <person name="Simillion C."/>
            <person name="Van de Peer Y."/>
            <person name="Miranda-Saavedra D."/>
            <person name="Barton G.J."/>
            <person name="Westrop G.D."/>
            <person name="Mueller S."/>
            <person name="Dessi D."/>
            <person name="Fiori P.L."/>
            <person name="Ren Q."/>
            <person name="Paulsen I."/>
            <person name="Zhang H."/>
            <person name="Bastida-Corcuera F.D."/>
            <person name="Simoes-Barbosa A."/>
            <person name="Brown M.T."/>
            <person name="Hayes R.D."/>
            <person name="Mukherjee M."/>
            <person name="Okumura C.Y."/>
            <person name="Schneider R."/>
            <person name="Smith A.J."/>
            <person name="Vanacova S."/>
            <person name="Villalvazo M."/>
            <person name="Haas B.J."/>
            <person name="Pertea M."/>
            <person name="Feldblyum T.V."/>
            <person name="Utterback T.R."/>
            <person name="Shu C.L."/>
            <person name="Osoegawa K."/>
            <person name="de Jong P.J."/>
            <person name="Hrdy I."/>
            <person name="Horvathova L."/>
            <person name="Zubacova Z."/>
            <person name="Dolezal P."/>
            <person name="Malik S.B."/>
            <person name="Logsdon J.M. Jr."/>
            <person name="Henze K."/>
            <person name="Gupta A."/>
            <person name="Wang C.C."/>
            <person name="Dunne R.L."/>
            <person name="Upcroft J.A."/>
            <person name="Upcroft P."/>
            <person name="White O."/>
            <person name="Salzberg S.L."/>
            <person name="Tang P."/>
            <person name="Chiu C.-H."/>
            <person name="Lee Y.-S."/>
            <person name="Embley T.M."/>
            <person name="Coombs G.H."/>
            <person name="Mottram J.C."/>
            <person name="Tachezy J."/>
            <person name="Fraser-Liggett C.M."/>
            <person name="Johnson P.J."/>
        </authorList>
    </citation>
    <scope>NUCLEOTIDE SEQUENCE [LARGE SCALE GENOMIC DNA]</scope>
    <source>
        <strain evidence="1">G3</strain>
    </source>
</reference>
<organism evidence="1 2">
    <name type="scientific">Trichomonas vaginalis (strain ATCC PRA-98 / G3)</name>
    <dbReference type="NCBI Taxonomy" id="412133"/>
    <lineage>
        <taxon>Eukaryota</taxon>
        <taxon>Metamonada</taxon>
        <taxon>Parabasalia</taxon>
        <taxon>Trichomonadida</taxon>
        <taxon>Trichomonadidae</taxon>
        <taxon>Trichomonas</taxon>
    </lineage>
</organism>
<gene>
    <name evidence="1" type="ORF">TVAG_345970</name>
</gene>
<evidence type="ECO:0000313" key="2">
    <source>
        <dbReference type="Proteomes" id="UP000001542"/>
    </source>
</evidence>
<dbReference type="SMR" id="A2F4Y4"/>
<dbReference type="EMBL" id="DS113616">
    <property type="protein sequence ID" value="EAY00049.1"/>
    <property type="molecule type" value="Genomic_DNA"/>
</dbReference>
<name>A2F4Y4_TRIV3</name>